<evidence type="ECO:0000313" key="1">
    <source>
        <dbReference type="EMBL" id="PPR05289.1"/>
    </source>
</evidence>
<evidence type="ECO:0008006" key="3">
    <source>
        <dbReference type="Google" id="ProtNLM"/>
    </source>
</evidence>
<dbReference type="STRING" id="231916.A0A409YQM6"/>
<dbReference type="EMBL" id="NHYE01000494">
    <property type="protein sequence ID" value="PPR05289.1"/>
    <property type="molecule type" value="Genomic_DNA"/>
</dbReference>
<accession>A0A409YQM6</accession>
<dbReference type="OrthoDB" id="2535938at2759"/>
<keyword evidence="2" id="KW-1185">Reference proteome</keyword>
<sequence>MRELLPKEYEILDIYCDILPADDLSPVYPFTGFVVNFNVTTSIHRDWKDFSLCCVLAISDDDCEGGELCFEELGLVMKLKSGDMVLFASSRLSHFNMPYQGERCSIVFHSDSGLDGWAYKNRNGWGNSRFLNVSVSSDQDSQLSNHKHGRKGGVS</sequence>
<reference evidence="1 2" key="1">
    <citation type="journal article" date="2018" name="Evol. Lett.">
        <title>Horizontal gene cluster transfer increased hallucinogenic mushroom diversity.</title>
        <authorList>
            <person name="Reynolds H.T."/>
            <person name="Vijayakumar V."/>
            <person name="Gluck-Thaler E."/>
            <person name="Korotkin H.B."/>
            <person name="Matheny P.B."/>
            <person name="Slot J.C."/>
        </authorList>
    </citation>
    <scope>NUCLEOTIDE SEQUENCE [LARGE SCALE GENOMIC DNA]</scope>
    <source>
        <strain evidence="1 2">SRW20</strain>
    </source>
</reference>
<gene>
    <name evidence="1" type="ORF">CVT26_011613</name>
</gene>
<proteinExistence type="predicted"/>
<name>A0A409YQM6_9AGAR</name>
<comment type="caution">
    <text evidence="1">The sequence shown here is derived from an EMBL/GenBank/DDBJ whole genome shotgun (WGS) entry which is preliminary data.</text>
</comment>
<evidence type="ECO:0000313" key="2">
    <source>
        <dbReference type="Proteomes" id="UP000284706"/>
    </source>
</evidence>
<dbReference type="Proteomes" id="UP000284706">
    <property type="component" value="Unassembled WGS sequence"/>
</dbReference>
<dbReference type="AlphaFoldDB" id="A0A409YQM6"/>
<dbReference type="Gene3D" id="3.60.130.30">
    <property type="match status" value="1"/>
</dbReference>
<organism evidence="1 2">
    <name type="scientific">Gymnopilus dilepis</name>
    <dbReference type="NCBI Taxonomy" id="231916"/>
    <lineage>
        <taxon>Eukaryota</taxon>
        <taxon>Fungi</taxon>
        <taxon>Dikarya</taxon>
        <taxon>Basidiomycota</taxon>
        <taxon>Agaricomycotina</taxon>
        <taxon>Agaricomycetes</taxon>
        <taxon>Agaricomycetidae</taxon>
        <taxon>Agaricales</taxon>
        <taxon>Agaricineae</taxon>
        <taxon>Hymenogastraceae</taxon>
        <taxon>Gymnopilus</taxon>
    </lineage>
</organism>
<dbReference type="InParanoid" id="A0A409YQM6"/>
<protein>
    <recommendedName>
        <fullName evidence="3">Fe2OG dioxygenase domain-containing protein</fullName>
    </recommendedName>
</protein>